<dbReference type="Gene3D" id="3.40.50.980">
    <property type="match status" value="2"/>
</dbReference>
<organism evidence="7 8">
    <name type="scientific">Rhizobium tumorigenes</name>
    <dbReference type="NCBI Taxonomy" id="2041385"/>
    <lineage>
        <taxon>Bacteria</taxon>
        <taxon>Pseudomonadati</taxon>
        <taxon>Pseudomonadota</taxon>
        <taxon>Alphaproteobacteria</taxon>
        <taxon>Hyphomicrobiales</taxon>
        <taxon>Rhizobiaceae</taxon>
        <taxon>Rhizobium/Agrobacterium group</taxon>
        <taxon>Rhizobium</taxon>
    </lineage>
</organism>
<dbReference type="GO" id="GO:0046872">
    <property type="term" value="F:metal ion binding"/>
    <property type="evidence" value="ECO:0007669"/>
    <property type="project" value="UniProtKB-KW"/>
</dbReference>
<keyword evidence="5" id="KW-0479">Metal-binding</keyword>
<dbReference type="Pfam" id="PF00501">
    <property type="entry name" value="AMP-binding"/>
    <property type="match status" value="1"/>
</dbReference>
<reference evidence="8" key="2">
    <citation type="journal article" date="2023" name="MicrobiologyOpen">
        <title>Genomics of the tumorigenes clade of the family Rhizobiaceae and description of Rhizobium rhododendri sp. nov.</title>
        <authorList>
            <person name="Kuzmanovic N."/>
            <person name="diCenzo G.C."/>
            <person name="Bunk B."/>
            <person name="Sproeer C."/>
            <person name="Fruehling A."/>
            <person name="Neumann-Schaal M."/>
            <person name="Overmann J."/>
            <person name="Smalla K."/>
        </authorList>
    </citation>
    <scope>NUCLEOTIDE SEQUENCE [LARGE SCALE GENOMIC DNA]</scope>
    <source>
        <strain evidence="8">1078</strain>
        <plasmid evidence="8">pRt1078</plasmid>
    </source>
</reference>
<dbReference type="SUPFAM" id="SSF52777">
    <property type="entry name" value="CoA-dependent acyltransferases"/>
    <property type="match status" value="5"/>
</dbReference>
<dbReference type="Gene3D" id="3.30.559.30">
    <property type="entry name" value="Nonribosomal peptide synthetase, condensation domain"/>
    <property type="match status" value="2"/>
</dbReference>
<dbReference type="GO" id="GO:0031177">
    <property type="term" value="F:phosphopantetheine binding"/>
    <property type="evidence" value="ECO:0007669"/>
    <property type="project" value="InterPro"/>
</dbReference>
<comment type="cofactor">
    <cofactor evidence="1">
        <name>pantetheine 4'-phosphate</name>
        <dbReference type="ChEBI" id="CHEBI:47942"/>
    </cofactor>
</comment>
<evidence type="ECO:0000313" key="8">
    <source>
        <dbReference type="Proteomes" id="UP000249499"/>
    </source>
</evidence>
<dbReference type="PROSITE" id="PS00455">
    <property type="entry name" value="AMP_BINDING"/>
    <property type="match status" value="1"/>
</dbReference>
<dbReference type="CDD" id="cd05930">
    <property type="entry name" value="A_NRPS"/>
    <property type="match status" value="1"/>
</dbReference>
<dbReference type="PROSITE" id="PS00012">
    <property type="entry name" value="PHOSPHOPANTETHEINE"/>
    <property type="match status" value="1"/>
</dbReference>
<evidence type="ECO:0000256" key="5">
    <source>
        <dbReference type="ARBA" id="ARBA00022723"/>
    </source>
</evidence>
<protein>
    <submittedName>
        <fullName evidence="7">Non-ribosomal peptide synthetase</fullName>
    </submittedName>
</protein>
<dbReference type="Gene3D" id="3.30.559.10">
    <property type="entry name" value="Chloramphenicol acetyltransferase-like domain"/>
    <property type="match status" value="2"/>
</dbReference>
<sequence length="2387" mass="258421">MMFSDRKQQLLLQRLAGAGLLHSEQSVANDRPRREERDGPAVLSNAQRRMWYHSQLAEGSAAYNFCLVLRPDEDASFSVPALTAALEQVMLRHEILRTRYRTGADGAPQQVIEPYLAPDVTEIDLTPASNEFAGTIEERLDDLACRARDQPFDLKVDAPLRALVVRSGAAVIAIILVLPHIAGDGGSFGIVLADLERAYGHGAGSDASPPASSIRYSDYALWEQRHLGDPKTPASLHARQLRFWETQLADLPAEIPLPFDRPRPTTPSFSGSQVREWLGEGLSAALRRMAGTNGGTPLVALQCAVAVALGRVGAGQDIPLGAAVDLRHDSSLDQLVGFFSNTVVVRVDLGRDSEFSELFQRVHDTGLKALDNSDAPFESVVEHINPPRAVARNPLFGVMVTATRPWPVLRFGDTTLRLEEPRQTQAKFDLTFVVHDEGAGGRIGVSLLYARDLFDETTARHLLDLVIGILGQAAHHPQLRLSQFAEFGHRYLTPQASSLATILAARQGASSTTMRSIQLVDGVRQADVVAALVGLLGRHDALRLRRDAENGQWDLAATARLWDAPVLLEQPATAEDAERFVAWLEVPPGSDSATPKRLLKLQAPGRWIDDESWSVLLAELSPLRSDGRQTVPNRAGSYADWLTRTADFAAETDMVAHTESWLDMLDEAADRAPTGEFSDNSFISTERRMALPGLGERPDPAALRVAAMAALIWTKRRAAAPLLLEIDEADRDRFANTTTGTAAGWCRRRFPLLVAAPQEGAAESLLSPQRIESFIRAAGHVLGLDNPEPVSGDFAASYFLARDVSADVAGALDDTPRPDLTLAIITTDEGDAPISPEADIHEEGERWTIRIDLRRKQAWLGIRARRSASEIDALIDAWRGVLAEFLAAAAPTDSGGRSEDDGILELSPWDLRRLEESFGTVRAVLPLSPLQEGLRFHAVGAAEGSNEVYISQTSLDLLGEIDADRLHRAVEKAIKLAPTVTAGFAEIGGRMVQVVPADVKVPWRFERAADEDRARLIADQEYGARFDAARPPLIRFALIGMPDAGAGGLNRLLLTAHHILLDGWSIRLLYRLIVQLYLDPAGAAPPPSFGRYLRWFTGQNMADAETVWHQLLAGSEATILYPAARGLEASVEHSHERARSIDAGTTTALSRLARSASTTLSTVLELAWGTLLMRLSGASNVVFGNVVSGRPADIEQVSEIIGLLFNTVPVRVEAAGPQSVKAALGALHAQKAVSLRHSHVNLTRLQQIAGHSPLFDTLFSVQNLPVFESPRNQAIRIGHASVRDATHYPLSMSVTPTGETIDLRLMFRSDIVGREQAEAIIHAYEHILNAFARDADLPLLAVNALPETSLLLPRSISGENMEIGSLSVADLLVKQALATPDDNAVTSGDARLTFDQLATAAHRLAHLLQARGVWPEHRVALLLPRSELMIVALFGVFAAHAAYVPIDPETPVNRVRSMLDQSQPTVILSVSEMTALLPPEYANDPRVVLLDDPATKAELERLPNTLPESERPAGLRHLAYIIFTSGSTGEPKGVAVPYIGLTSMFINHRKAIFAPVLAAQGGRRLKIAHTTSFAFDASWEQLLWLLAGHEVYVIDDELRRDPDRLLPLFDREEIDAFDVTPTYGGYLLEHGLLERDRPQGRDGTGVVFVSLGGEAVGQDLWTRLREAPGVGGYNLYGPTEYTINALGADLAENSEPTVGRPIANTDAHILDPGLHPAPVGVTGELYLGGVGLARGYVGRPAMTADRFVANPFGNAGERIYRTGDLCRWRPDGGIDYLGRSDNQLKIRGYRIEPAEVENALVAQTGVKRAAVVGNTTPDGSVRLIAYVVSDAQVADADSLRERLRLQLPSYMVPAVIVFVEDLPRTINGKLDIASLPNPATAEVRTALPINETERIICDLFASVLDRRPIGRFDDFFESGGHSLLTVRLVGLLRDAIGPGINVRQIYDHPTPAALALSLGTTHGIAPVQAGSADADRETALMLADLVLPADIAVPDHGGIAPRLALATINSVLLTGAAGFIGSFILAELLRKSDARIHCLVRARDEAGATARIRQSLTLYGLWDDVFEHRIVGLPGDLSQPRLGLTEETFAALTDDLDVIIHNGGATNEFDPYSRLAAINVGGAKEILRLAAGGNRVTPVHFVSTASVVARRGANPPVIGESTRLPIGEVESTGYVQSKWVAEELMHAAAARGLSVTIHRPGRVSGHTVTGACSTSVGFWHFIRSMLVLGAAPALRSDRLTLAPVDYVAKALVALVERGDPGATYHLSNRMQTSIGAIVKAAQRAGHHLEIMPFEAWRERLAQAVEERTRRDDDSLSSIMLLVEHLDKYDGPAVESALGQEAVEAALAGLDIAPPPITDAVLDRYVEHFIATGFFPAADNGRARSALA</sequence>
<accession>A0AAF1KCP0</accession>
<feature type="domain" description="Carrier" evidence="6">
    <location>
        <begin position="1887"/>
        <end position="1962"/>
    </location>
</feature>
<dbReference type="InterPro" id="IPR013120">
    <property type="entry name" value="FAR_NAD-bd"/>
</dbReference>
<dbReference type="EMBL" id="CP117256">
    <property type="protein sequence ID" value="WFR97531.1"/>
    <property type="molecule type" value="Genomic_DNA"/>
</dbReference>
<dbReference type="FunFam" id="2.30.38.10:FF:000001">
    <property type="entry name" value="Non-ribosomal peptide synthetase PvdI"/>
    <property type="match status" value="1"/>
</dbReference>
<evidence type="ECO:0000313" key="7">
    <source>
        <dbReference type="EMBL" id="WFR97531.1"/>
    </source>
</evidence>
<dbReference type="InterPro" id="IPR000873">
    <property type="entry name" value="AMP-dep_synth/lig_dom"/>
</dbReference>
<dbReference type="PANTHER" id="PTHR45527:SF1">
    <property type="entry name" value="FATTY ACID SYNTHASE"/>
    <property type="match status" value="1"/>
</dbReference>
<keyword evidence="2" id="KW-0596">Phosphopantetheine</keyword>
<reference evidence="7 8" key="1">
    <citation type="journal article" date="2018" name="Sci. Rep.">
        <title>Rhizobium tumorigenes sp. nov., a novel plant tumorigenic bacterium isolated from cane gall tumors on thornless blackberry.</title>
        <authorList>
            <person name="Kuzmanovi N."/>
            <person name="Smalla K."/>
            <person name="Gronow S."/>
            <person name="PuBawska J."/>
        </authorList>
    </citation>
    <scope>NUCLEOTIDE SEQUENCE [LARGE SCALE GENOMIC DNA]</scope>
    <source>
        <strain evidence="7 8">1078</strain>
    </source>
</reference>
<dbReference type="InterPro" id="IPR010071">
    <property type="entry name" value="AA_adenyl_dom"/>
</dbReference>
<evidence type="ECO:0000256" key="1">
    <source>
        <dbReference type="ARBA" id="ARBA00001957"/>
    </source>
</evidence>
<dbReference type="InterPro" id="IPR036736">
    <property type="entry name" value="ACP-like_sf"/>
</dbReference>
<keyword evidence="7" id="KW-0614">Plasmid</keyword>
<dbReference type="GO" id="GO:0044550">
    <property type="term" value="P:secondary metabolite biosynthetic process"/>
    <property type="evidence" value="ECO:0007669"/>
    <property type="project" value="TreeGrafter"/>
</dbReference>
<gene>
    <name evidence="7" type="ORF">PR017_20145</name>
</gene>
<dbReference type="RefSeq" id="WP_111221315.1">
    <property type="nucleotide sequence ID" value="NZ_CP117256.1"/>
</dbReference>
<dbReference type="Gene3D" id="1.10.1200.10">
    <property type="entry name" value="ACP-like"/>
    <property type="match status" value="1"/>
</dbReference>
<name>A0AAF1KCP0_9HYPH</name>
<dbReference type="Pfam" id="PF00668">
    <property type="entry name" value="Condensation"/>
    <property type="match status" value="2"/>
</dbReference>
<keyword evidence="4" id="KW-0436">Ligase</keyword>
<dbReference type="Proteomes" id="UP000249499">
    <property type="component" value="Plasmid pRt1078"/>
</dbReference>
<dbReference type="GO" id="GO:0005829">
    <property type="term" value="C:cytosol"/>
    <property type="evidence" value="ECO:0007669"/>
    <property type="project" value="TreeGrafter"/>
</dbReference>
<evidence type="ECO:0000256" key="2">
    <source>
        <dbReference type="ARBA" id="ARBA00022450"/>
    </source>
</evidence>
<dbReference type="PANTHER" id="PTHR45527">
    <property type="entry name" value="NONRIBOSOMAL PEPTIDE SYNTHETASE"/>
    <property type="match status" value="1"/>
</dbReference>
<dbReference type="GO" id="GO:0043041">
    <property type="term" value="P:amino acid activation for nonribosomal peptide biosynthetic process"/>
    <property type="evidence" value="ECO:0007669"/>
    <property type="project" value="TreeGrafter"/>
</dbReference>
<dbReference type="KEGG" id="rtu:PR017_20145"/>
<dbReference type="Gene3D" id="2.30.38.10">
    <property type="entry name" value="Luciferase, Domain 3"/>
    <property type="match status" value="1"/>
</dbReference>
<dbReference type="NCBIfam" id="TIGR01746">
    <property type="entry name" value="Thioester-redct"/>
    <property type="match status" value="1"/>
</dbReference>
<dbReference type="InterPro" id="IPR020845">
    <property type="entry name" value="AMP-binding_CS"/>
</dbReference>
<dbReference type="InterPro" id="IPR025110">
    <property type="entry name" value="AMP-bd_C"/>
</dbReference>
<dbReference type="Pfam" id="PF13193">
    <property type="entry name" value="AMP-binding_C"/>
    <property type="match status" value="1"/>
</dbReference>
<dbReference type="SUPFAM" id="SSF51735">
    <property type="entry name" value="NAD(P)-binding Rossmann-fold domains"/>
    <property type="match status" value="1"/>
</dbReference>
<dbReference type="InterPro" id="IPR045851">
    <property type="entry name" value="AMP-bd_C_sf"/>
</dbReference>
<dbReference type="SMART" id="SM00823">
    <property type="entry name" value="PKS_PP"/>
    <property type="match status" value="1"/>
</dbReference>
<dbReference type="SUPFAM" id="SSF56801">
    <property type="entry name" value="Acetyl-CoA synthetase-like"/>
    <property type="match status" value="1"/>
</dbReference>
<dbReference type="NCBIfam" id="TIGR01733">
    <property type="entry name" value="AA-adenyl-dom"/>
    <property type="match status" value="1"/>
</dbReference>
<dbReference type="CDD" id="cd05235">
    <property type="entry name" value="SDR_e1"/>
    <property type="match status" value="1"/>
</dbReference>
<geneLocation type="plasmid" evidence="7 8">
    <name>pRt1078</name>
</geneLocation>
<keyword evidence="8" id="KW-1185">Reference proteome</keyword>
<dbReference type="Pfam" id="PF07993">
    <property type="entry name" value="NAD_binding_4"/>
    <property type="match status" value="1"/>
</dbReference>
<evidence type="ECO:0000256" key="4">
    <source>
        <dbReference type="ARBA" id="ARBA00022598"/>
    </source>
</evidence>
<dbReference type="Gene3D" id="3.40.50.720">
    <property type="entry name" value="NAD(P)-binding Rossmann-like Domain"/>
    <property type="match status" value="1"/>
</dbReference>
<dbReference type="InterPro" id="IPR006162">
    <property type="entry name" value="Ppantetheine_attach_site"/>
</dbReference>
<dbReference type="GO" id="GO:0016874">
    <property type="term" value="F:ligase activity"/>
    <property type="evidence" value="ECO:0007669"/>
    <property type="project" value="UniProtKB-KW"/>
</dbReference>
<dbReference type="InterPro" id="IPR023213">
    <property type="entry name" value="CAT-like_dom_sf"/>
</dbReference>
<dbReference type="PROSITE" id="PS50075">
    <property type="entry name" value="CARRIER"/>
    <property type="match status" value="1"/>
</dbReference>
<dbReference type="InterPro" id="IPR036291">
    <property type="entry name" value="NAD(P)-bd_dom_sf"/>
</dbReference>
<dbReference type="Pfam" id="PF00550">
    <property type="entry name" value="PP-binding"/>
    <property type="match status" value="1"/>
</dbReference>
<keyword evidence="3" id="KW-0597">Phosphoprotein</keyword>
<dbReference type="InterPro" id="IPR009081">
    <property type="entry name" value="PP-bd_ACP"/>
</dbReference>
<dbReference type="SUPFAM" id="SSF47336">
    <property type="entry name" value="ACP-like"/>
    <property type="match status" value="1"/>
</dbReference>
<dbReference type="InterPro" id="IPR020806">
    <property type="entry name" value="PKS_PP-bd"/>
</dbReference>
<dbReference type="Gene3D" id="3.30.300.30">
    <property type="match status" value="1"/>
</dbReference>
<evidence type="ECO:0000259" key="6">
    <source>
        <dbReference type="PROSITE" id="PS50075"/>
    </source>
</evidence>
<proteinExistence type="predicted"/>
<dbReference type="InterPro" id="IPR010080">
    <property type="entry name" value="Thioester_reductase-like_dom"/>
</dbReference>
<evidence type="ECO:0000256" key="3">
    <source>
        <dbReference type="ARBA" id="ARBA00022553"/>
    </source>
</evidence>
<dbReference type="FunFam" id="3.40.50.980:FF:000001">
    <property type="entry name" value="Non-ribosomal peptide synthetase"/>
    <property type="match status" value="1"/>
</dbReference>
<dbReference type="InterPro" id="IPR001242">
    <property type="entry name" value="Condensation_dom"/>
</dbReference>